<protein>
    <submittedName>
        <fullName evidence="5">MarR family transcriptional regulator</fullName>
    </submittedName>
</protein>
<dbReference type="InterPro" id="IPR039422">
    <property type="entry name" value="MarR/SlyA-like"/>
</dbReference>
<evidence type="ECO:0000259" key="4">
    <source>
        <dbReference type="PROSITE" id="PS50995"/>
    </source>
</evidence>
<evidence type="ECO:0000313" key="6">
    <source>
        <dbReference type="Proteomes" id="UP000776252"/>
    </source>
</evidence>
<dbReference type="PANTHER" id="PTHR33164:SF64">
    <property type="entry name" value="TRANSCRIPTIONAL REGULATOR SLYA"/>
    <property type="match status" value="1"/>
</dbReference>
<organism evidence="5 6">
    <name type="scientific">Clostridium frigoris</name>
    <dbReference type="NCBI Taxonomy" id="205327"/>
    <lineage>
        <taxon>Bacteria</taxon>
        <taxon>Bacillati</taxon>
        <taxon>Bacillota</taxon>
        <taxon>Clostridia</taxon>
        <taxon>Eubacteriales</taxon>
        <taxon>Clostridiaceae</taxon>
        <taxon>Clostridium</taxon>
    </lineage>
</organism>
<dbReference type="Proteomes" id="UP000776252">
    <property type="component" value="Unassembled WGS sequence"/>
</dbReference>
<reference evidence="5 6" key="1">
    <citation type="submission" date="2021-06" db="EMBL/GenBank/DDBJ databases">
        <title>Clostridia strains as spoilage organisms.</title>
        <authorList>
            <person name="Wambui J."/>
            <person name="Stephan R."/>
            <person name="Stevens M.J.A."/>
        </authorList>
    </citation>
    <scope>NUCLEOTIDE SEQUENCE [LARGE SCALE GENOMIC DNA]</scope>
    <source>
        <strain evidence="5 6">DSM 14204</strain>
    </source>
</reference>
<dbReference type="InterPro" id="IPR000835">
    <property type="entry name" value="HTH_MarR-typ"/>
</dbReference>
<dbReference type="EMBL" id="JAHLDV010000019">
    <property type="protein sequence ID" value="MBU3160093.1"/>
    <property type="molecule type" value="Genomic_DNA"/>
</dbReference>
<evidence type="ECO:0000256" key="2">
    <source>
        <dbReference type="ARBA" id="ARBA00023125"/>
    </source>
</evidence>
<dbReference type="PANTHER" id="PTHR33164">
    <property type="entry name" value="TRANSCRIPTIONAL REGULATOR, MARR FAMILY"/>
    <property type="match status" value="1"/>
</dbReference>
<proteinExistence type="predicted"/>
<evidence type="ECO:0000313" key="5">
    <source>
        <dbReference type="EMBL" id="MBU3160093.1"/>
    </source>
</evidence>
<dbReference type="RefSeq" id="WP_216148879.1">
    <property type="nucleotide sequence ID" value="NZ_JAHLDV010000019.1"/>
</dbReference>
<dbReference type="Pfam" id="PF01047">
    <property type="entry name" value="MarR"/>
    <property type="match status" value="1"/>
</dbReference>
<dbReference type="SMART" id="SM00347">
    <property type="entry name" value="HTH_MARR"/>
    <property type="match status" value="1"/>
</dbReference>
<keyword evidence="2" id="KW-0238">DNA-binding</keyword>
<keyword evidence="6" id="KW-1185">Reference proteome</keyword>
<keyword evidence="1" id="KW-0805">Transcription regulation</keyword>
<accession>A0ABS6BW56</accession>
<evidence type="ECO:0000256" key="1">
    <source>
        <dbReference type="ARBA" id="ARBA00023015"/>
    </source>
</evidence>
<feature type="domain" description="HTH marR-type" evidence="4">
    <location>
        <begin position="2"/>
        <end position="138"/>
    </location>
</feature>
<comment type="caution">
    <text evidence="5">The sequence shown here is derived from an EMBL/GenBank/DDBJ whole genome shotgun (WGS) entry which is preliminary data.</text>
</comment>
<dbReference type="PROSITE" id="PS50995">
    <property type="entry name" value="HTH_MARR_2"/>
    <property type="match status" value="1"/>
</dbReference>
<keyword evidence="3" id="KW-0804">Transcription</keyword>
<gene>
    <name evidence="5" type="ORF">KPL37_10040</name>
</gene>
<name>A0ABS6BW56_9CLOT</name>
<sequence>MFNSYDQDIGMLSNKINKKLIHYLNNKLEKFNITTEQWLVLIRLSKQNKISQKNLAEVSSKDQSTLTRIIDILERKNFIERHPNKEDRRSIAIHITADGLDTCKKVTPFLDVIFNDILKGISYERLKIFNEVFLQIDENIDNLKHSSNN</sequence>
<evidence type="ECO:0000256" key="3">
    <source>
        <dbReference type="ARBA" id="ARBA00023163"/>
    </source>
</evidence>